<dbReference type="Pfam" id="PF13391">
    <property type="entry name" value="HNH_2"/>
    <property type="match status" value="1"/>
</dbReference>
<dbReference type="InterPro" id="IPR003615">
    <property type="entry name" value="HNH_nuc"/>
</dbReference>
<evidence type="ECO:0000259" key="1">
    <source>
        <dbReference type="Pfam" id="PF13391"/>
    </source>
</evidence>
<comment type="caution">
    <text evidence="2">The sequence shown here is derived from an EMBL/GenBank/DDBJ whole genome shotgun (WGS) entry which is preliminary data.</text>
</comment>
<dbReference type="Proteomes" id="UP000027432">
    <property type="component" value="Unassembled WGS sequence"/>
</dbReference>
<protein>
    <recommendedName>
        <fullName evidence="1">HNH nuclease domain-containing protein</fullName>
    </recommendedName>
</protein>
<dbReference type="eggNOG" id="COG3440">
    <property type="taxonomic scope" value="Bacteria"/>
</dbReference>
<name>A0A074JF88_9RHOB</name>
<dbReference type="OrthoDB" id="7181882at2"/>
<accession>A0A074JF88</accession>
<feature type="domain" description="HNH nuclease" evidence="1">
    <location>
        <begin position="194"/>
        <end position="247"/>
    </location>
</feature>
<evidence type="ECO:0000313" key="2">
    <source>
        <dbReference type="EMBL" id="KEO56291.1"/>
    </source>
</evidence>
<evidence type="ECO:0000313" key="3">
    <source>
        <dbReference type="Proteomes" id="UP000027432"/>
    </source>
</evidence>
<dbReference type="AlphaFoldDB" id="A0A074JF88"/>
<reference evidence="2 3" key="1">
    <citation type="submission" date="2013-07" db="EMBL/GenBank/DDBJ databases">
        <title>Thioclava pacifica DSM 10166 Genome Sequencing.</title>
        <authorList>
            <person name="Lai Q."/>
            <person name="Shao Z."/>
        </authorList>
    </citation>
    <scope>NUCLEOTIDE SEQUENCE [LARGE SCALE GENOMIC DNA]</scope>
    <source>
        <strain evidence="2 3">DSM 10166</strain>
    </source>
</reference>
<dbReference type="STRING" id="1353537.TP2_01840"/>
<proteinExistence type="predicted"/>
<sequence length="313" mass="35590">MVKLVLLHKADSIYEDEPDVVYDFPRPYLRAMQEAVGDWVVYYEPVKAGPRGYFAVAKIDSVIPKPGPKPGAEGRFLAFITPGTYLPFDYEVPRLQGGRPLEQALCELDGSPKKGGAVQRAVRRLPEDEFARIVNLGLPQDLERQEAMRYEAANPGMAEEPLIFERPVLERLTRRAYRDVAFRRKVRDAYDYRCAISGLRLRNGGGRPEVQAAHIRPVDQKGSDSVRNGLALSGTLHWMFDRGLISIAEDCETILVSRNKVPADVVDRLIRPDGKLLKPTDPRDRPHPENLRWHRENRFGQVMGDEPNPWDRL</sequence>
<dbReference type="EMBL" id="AUND01000001">
    <property type="protein sequence ID" value="KEO56291.1"/>
    <property type="molecule type" value="Genomic_DNA"/>
</dbReference>
<keyword evidence="3" id="KW-1185">Reference proteome</keyword>
<organism evidence="2 3">
    <name type="scientific">Thioclava pacifica DSM 10166</name>
    <dbReference type="NCBI Taxonomy" id="1353537"/>
    <lineage>
        <taxon>Bacteria</taxon>
        <taxon>Pseudomonadati</taxon>
        <taxon>Pseudomonadota</taxon>
        <taxon>Alphaproteobacteria</taxon>
        <taxon>Rhodobacterales</taxon>
        <taxon>Paracoccaceae</taxon>
        <taxon>Thioclava</taxon>
    </lineage>
</organism>
<gene>
    <name evidence="2" type="ORF">TP2_01840</name>
</gene>